<dbReference type="Pfam" id="PF00702">
    <property type="entry name" value="Hydrolase"/>
    <property type="match status" value="1"/>
</dbReference>
<dbReference type="InterPro" id="IPR044492">
    <property type="entry name" value="P_typ_ATPase_HD_dom"/>
</dbReference>
<reference evidence="14 15" key="1">
    <citation type="journal article" date="2014" name="Genome Announc.">
        <title>Genome Sequence and Methylome of Soil Bacterium Gemmatirosa kalamazoonensis KBS708T, a Member of the Rarely Cultivated Gemmatimonadetes Phylum.</title>
        <authorList>
            <person name="Debruyn J.M."/>
            <person name="Radosevich M."/>
            <person name="Wommack K.E."/>
            <person name="Polson S.W."/>
            <person name="Hauser L.J."/>
            <person name="Fawaz M.N."/>
            <person name="Korlach J."/>
            <person name="Tsai Y.C."/>
        </authorList>
    </citation>
    <scope>NUCLEOTIDE SEQUENCE [LARGE SCALE GENOMIC DNA]</scope>
    <source>
        <strain evidence="14 15">KBS708</strain>
    </source>
</reference>
<keyword evidence="15" id="KW-1185">Reference proteome</keyword>
<dbReference type="InterPro" id="IPR036163">
    <property type="entry name" value="HMA_dom_sf"/>
</dbReference>
<dbReference type="AlphaFoldDB" id="W0RJ82"/>
<dbReference type="InterPro" id="IPR018303">
    <property type="entry name" value="ATPase_P-typ_P_site"/>
</dbReference>
<evidence type="ECO:0000256" key="2">
    <source>
        <dbReference type="ARBA" id="ARBA00006024"/>
    </source>
</evidence>
<dbReference type="PROSITE" id="PS00154">
    <property type="entry name" value="ATPASE_E1_E2"/>
    <property type="match status" value="1"/>
</dbReference>
<accession>W0RJ82</accession>
<dbReference type="NCBIfam" id="TIGR01494">
    <property type="entry name" value="ATPase_P-type"/>
    <property type="match status" value="1"/>
</dbReference>
<feature type="domain" description="HMA" evidence="13">
    <location>
        <begin position="13"/>
        <end position="79"/>
    </location>
</feature>
<evidence type="ECO:0000256" key="4">
    <source>
        <dbReference type="ARBA" id="ARBA00022723"/>
    </source>
</evidence>
<evidence type="ECO:0000256" key="7">
    <source>
        <dbReference type="ARBA" id="ARBA00022967"/>
    </source>
</evidence>
<evidence type="ECO:0000256" key="11">
    <source>
        <dbReference type="ARBA" id="ARBA00047424"/>
    </source>
</evidence>
<dbReference type="InterPro" id="IPR023214">
    <property type="entry name" value="HAD_sf"/>
</dbReference>
<dbReference type="PRINTS" id="PR00943">
    <property type="entry name" value="CUATPASE"/>
</dbReference>
<dbReference type="InterPro" id="IPR023299">
    <property type="entry name" value="ATPase_P-typ_cyto_dom_N"/>
</dbReference>
<dbReference type="SUPFAM" id="SSF81665">
    <property type="entry name" value="Calcium ATPase, transmembrane domain M"/>
    <property type="match status" value="1"/>
</dbReference>
<evidence type="ECO:0000256" key="3">
    <source>
        <dbReference type="ARBA" id="ARBA00022692"/>
    </source>
</evidence>
<dbReference type="Proteomes" id="UP000019151">
    <property type="component" value="Chromosome"/>
</dbReference>
<dbReference type="InterPro" id="IPR059000">
    <property type="entry name" value="ATPase_P-type_domA"/>
</dbReference>
<evidence type="ECO:0000256" key="8">
    <source>
        <dbReference type="ARBA" id="ARBA00022989"/>
    </source>
</evidence>
<dbReference type="PRINTS" id="PR00942">
    <property type="entry name" value="CUATPASEI"/>
</dbReference>
<dbReference type="SFLD" id="SFLDG00002">
    <property type="entry name" value="C1.7:_P-type_atpase_like"/>
    <property type="match status" value="1"/>
</dbReference>
<dbReference type="InParanoid" id="W0RJ82"/>
<dbReference type="Gene3D" id="2.70.150.10">
    <property type="entry name" value="Calcium-transporting ATPase, cytoplasmic transduction domain A"/>
    <property type="match status" value="1"/>
</dbReference>
<dbReference type="InterPro" id="IPR008250">
    <property type="entry name" value="ATPase_P-typ_transduc_dom_A_sf"/>
</dbReference>
<keyword evidence="6 12" id="KW-0067">ATP-binding</keyword>
<dbReference type="HOGENOM" id="CLU_001771_0_3_0"/>
<keyword evidence="8 12" id="KW-1133">Transmembrane helix</keyword>
<feature type="transmembrane region" description="Helical" evidence="12">
    <location>
        <begin position="729"/>
        <end position="751"/>
    </location>
</feature>
<evidence type="ECO:0000313" key="14">
    <source>
        <dbReference type="EMBL" id="AHG89478.1"/>
    </source>
</evidence>
<protein>
    <recommendedName>
        <fullName evidence="10">P-type Cu(2+) transporter</fullName>
        <ecNumber evidence="10">7.2.2.9</ecNumber>
    </recommendedName>
</protein>
<dbReference type="InterPro" id="IPR006121">
    <property type="entry name" value="HMA_dom"/>
</dbReference>
<comment type="catalytic activity">
    <reaction evidence="11">
        <text>Cu(2+)(in) + ATP + H2O = Cu(2+)(out) + ADP + phosphate + H(+)</text>
        <dbReference type="Rhea" id="RHEA:10376"/>
        <dbReference type="ChEBI" id="CHEBI:15377"/>
        <dbReference type="ChEBI" id="CHEBI:15378"/>
        <dbReference type="ChEBI" id="CHEBI:29036"/>
        <dbReference type="ChEBI" id="CHEBI:30616"/>
        <dbReference type="ChEBI" id="CHEBI:43474"/>
        <dbReference type="ChEBI" id="CHEBI:456216"/>
        <dbReference type="EC" id="7.2.2.9"/>
    </reaction>
</comment>
<evidence type="ECO:0000313" key="15">
    <source>
        <dbReference type="Proteomes" id="UP000019151"/>
    </source>
</evidence>
<dbReference type="SUPFAM" id="SSF81653">
    <property type="entry name" value="Calcium ATPase, transduction domain A"/>
    <property type="match status" value="1"/>
</dbReference>
<evidence type="ECO:0000256" key="12">
    <source>
        <dbReference type="RuleBase" id="RU362081"/>
    </source>
</evidence>
<dbReference type="NCBIfam" id="TIGR01511">
    <property type="entry name" value="ATPase-IB1_Cu"/>
    <property type="match status" value="1"/>
</dbReference>
<dbReference type="InterPro" id="IPR036412">
    <property type="entry name" value="HAD-like_sf"/>
</dbReference>
<evidence type="ECO:0000256" key="9">
    <source>
        <dbReference type="ARBA" id="ARBA00023136"/>
    </source>
</evidence>
<dbReference type="EC" id="7.2.2.9" evidence="10"/>
<dbReference type="GO" id="GO:0005886">
    <property type="term" value="C:plasma membrane"/>
    <property type="evidence" value="ECO:0007669"/>
    <property type="project" value="UniProtKB-SubCell"/>
</dbReference>
<evidence type="ECO:0000256" key="6">
    <source>
        <dbReference type="ARBA" id="ARBA00022840"/>
    </source>
</evidence>
<feature type="transmembrane region" description="Helical" evidence="12">
    <location>
        <begin position="704"/>
        <end position="723"/>
    </location>
</feature>
<dbReference type="InterPro" id="IPR001757">
    <property type="entry name" value="P_typ_ATPase"/>
</dbReference>
<feature type="transmembrane region" description="Helical" evidence="12">
    <location>
        <begin position="109"/>
        <end position="128"/>
    </location>
</feature>
<name>W0RJ82_9BACT</name>
<feature type="transmembrane region" description="Helical" evidence="12">
    <location>
        <begin position="169"/>
        <end position="194"/>
    </location>
</feature>
<dbReference type="Pfam" id="PF00122">
    <property type="entry name" value="E1-E2_ATPase"/>
    <property type="match status" value="1"/>
</dbReference>
<dbReference type="RefSeq" id="WP_025410974.1">
    <property type="nucleotide sequence ID" value="NZ_CP007128.1"/>
</dbReference>
<gene>
    <name evidence="14" type="ORF">J421_1941</name>
</gene>
<feature type="transmembrane region" description="Helical" evidence="12">
    <location>
        <begin position="352"/>
        <end position="374"/>
    </location>
</feature>
<dbReference type="PANTHER" id="PTHR43520:SF8">
    <property type="entry name" value="P-TYPE CU(+) TRANSPORTER"/>
    <property type="match status" value="1"/>
</dbReference>
<keyword evidence="7" id="KW-1278">Translocase</keyword>
<dbReference type="GO" id="GO:0016887">
    <property type="term" value="F:ATP hydrolysis activity"/>
    <property type="evidence" value="ECO:0007669"/>
    <property type="project" value="InterPro"/>
</dbReference>
<dbReference type="Gene3D" id="3.40.50.1000">
    <property type="entry name" value="HAD superfamily/HAD-like"/>
    <property type="match status" value="1"/>
</dbReference>
<dbReference type="PRINTS" id="PR00119">
    <property type="entry name" value="CATATPASE"/>
</dbReference>
<dbReference type="GO" id="GO:0005507">
    <property type="term" value="F:copper ion binding"/>
    <property type="evidence" value="ECO:0007669"/>
    <property type="project" value="TreeGrafter"/>
</dbReference>
<keyword evidence="12" id="KW-1003">Cell membrane</keyword>
<dbReference type="SFLD" id="SFLDS00003">
    <property type="entry name" value="Haloacid_Dehalogenase"/>
    <property type="match status" value="1"/>
</dbReference>
<dbReference type="EMBL" id="CP007128">
    <property type="protein sequence ID" value="AHG89478.1"/>
    <property type="molecule type" value="Genomic_DNA"/>
</dbReference>
<keyword evidence="5 12" id="KW-0547">Nucleotide-binding</keyword>
<evidence type="ECO:0000256" key="10">
    <source>
        <dbReference type="ARBA" id="ARBA00038904"/>
    </source>
</evidence>
<feature type="transmembrane region" description="Helical" evidence="12">
    <location>
        <begin position="134"/>
        <end position="157"/>
    </location>
</feature>
<evidence type="ECO:0000259" key="13">
    <source>
        <dbReference type="PROSITE" id="PS50846"/>
    </source>
</evidence>
<dbReference type="eggNOG" id="COG2217">
    <property type="taxonomic scope" value="Bacteria"/>
</dbReference>
<feature type="transmembrane region" description="Helical" evidence="12">
    <location>
        <begin position="386"/>
        <end position="409"/>
    </location>
</feature>
<dbReference type="InterPro" id="IPR023298">
    <property type="entry name" value="ATPase_P-typ_TM_dom_sf"/>
</dbReference>
<dbReference type="OrthoDB" id="9813266at2"/>
<dbReference type="CDD" id="cd00371">
    <property type="entry name" value="HMA"/>
    <property type="match status" value="1"/>
</dbReference>
<dbReference type="InterPro" id="IPR017969">
    <property type="entry name" value="Heavy-metal-associated_CS"/>
</dbReference>
<dbReference type="GO" id="GO:0043682">
    <property type="term" value="F:P-type divalent copper transporter activity"/>
    <property type="evidence" value="ECO:0007669"/>
    <property type="project" value="UniProtKB-EC"/>
</dbReference>
<dbReference type="PROSITE" id="PS50846">
    <property type="entry name" value="HMA_2"/>
    <property type="match status" value="1"/>
</dbReference>
<dbReference type="Gene3D" id="3.30.70.100">
    <property type="match status" value="1"/>
</dbReference>
<evidence type="ECO:0000256" key="1">
    <source>
        <dbReference type="ARBA" id="ARBA00004127"/>
    </source>
</evidence>
<evidence type="ECO:0000256" key="5">
    <source>
        <dbReference type="ARBA" id="ARBA00022741"/>
    </source>
</evidence>
<keyword evidence="3 12" id="KW-0812">Transmembrane</keyword>
<feature type="transmembrane region" description="Helical" evidence="12">
    <location>
        <begin position="200"/>
        <end position="218"/>
    </location>
</feature>
<keyword evidence="9 12" id="KW-0472">Membrane</keyword>
<dbReference type="CDD" id="cd02094">
    <property type="entry name" value="P-type_ATPase_Cu-like"/>
    <property type="match status" value="1"/>
</dbReference>
<organism evidence="14 15">
    <name type="scientific">Gemmatirosa kalamazoonensis</name>
    <dbReference type="NCBI Taxonomy" id="861299"/>
    <lineage>
        <taxon>Bacteria</taxon>
        <taxon>Pseudomonadati</taxon>
        <taxon>Gemmatimonadota</taxon>
        <taxon>Gemmatimonadia</taxon>
        <taxon>Gemmatimonadales</taxon>
        <taxon>Gemmatimonadaceae</taxon>
        <taxon>Gemmatirosa</taxon>
    </lineage>
</organism>
<dbReference type="GO" id="GO:0012505">
    <property type="term" value="C:endomembrane system"/>
    <property type="evidence" value="ECO:0007669"/>
    <property type="project" value="UniProtKB-SubCell"/>
</dbReference>
<dbReference type="PATRIC" id="fig|861299.3.peg.1975"/>
<dbReference type="SUPFAM" id="SSF55008">
    <property type="entry name" value="HMA, heavy metal-associated domain"/>
    <property type="match status" value="1"/>
</dbReference>
<dbReference type="GO" id="GO:0055070">
    <property type="term" value="P:copper ion homeostasis"/>
    <property type="evidence" value="ECO:0007669"/>
    <property type="project" value="TreeGrafter"/>
</dbReference>
<dbReference type="SFLD" id="SFLDF00027">
    <property type="entry name" value="p-type_atpase"/>
    <property type="match status" value="1"/>
</dbReference>
<comment type="similarity">
    <text evidence="2 12">Belongs to the cation transport ATPase (P-type) (TC 3.A.3) family. Type IB subfamily.</text>
</comment>
<keyword evidence="4 12" id="KW-0479">Metal-binding</keyword>
<dbReference type="GO" id="GO:0005524">
    <property type="term" value="F:ATP binding"/>
    <property type="evidence" value="ECO:0007669"/>
    <property type="project" value="UniProtKB-UniRule"/>
</dbReference>
<sequence length="759" mass="77806">MTATPVAPHDAAERIVIPVSGMTCAACQARVQRTLAKTPGVVDAAVNLMMGNATVAYDPSAVSADALVETIRRTGYGAELPRAERSAVEEQAARDEETAAEFRALRAKAIASGVAGAIAMLVSMAFMTSSVVRWALLAITAIVMAGPGRHFYVRAWAALRHRSADMNTLVALGTGAAFLYSVIATVVPGLFVSHGVAADVYYEAVIIIIALVLTGNAFEARAKRDTAAALRALATLQPPSARIVRGDAEIDVPVERVRAGDVVLVRPGERLPVDGVVVSGASAVDESMLTGESMPVPKAAGDRVIGGTLNATGAFRYRATTLGADSVLARIVQLMRDAQGSRAPIQALADRISAIFVPTVVAISLVTFAAWLVALHAGGASSAEAAVRAFAAAVAVLIIACPCAMGLAVPTAVMVATGKGAELGVLIKGGEALQRAGDVTTVVLDKTGTVTEGAPTVTDLVPAPGETRSADELLALAASVERASEHPLADAIVRRARERGVAVAEVESFASATGRGATGVVDGTGVVVGNAALMAEWAVDVAPLGADADRLAADGRTPVFLAVDGRLAAVLAVADPIRPTSRDAVARLRAMGLDVVLLTGDTERTARAVARAAGIERVVAGVLPDGKVAEVRRLQGEGRVVAMVGDGVNDAPALAQADVGVAIGTGTDVAVEAADVALMRADLHGVVHAIALSRRTMRTMRQNLFWAFAYNVVGIPVAAGVLYPALGILLSPVIASAAMAFSSVSVVSNSLRLRRARIE</sequence>
<dbReference type="STRING" id="861299.J421_1941"/>
<dbReference type="Pfam" id="PF00403">
    <property type="entry name" value="HMA"/>
    <property type="match status" value="1"/>
</dbReference>
<dbReference type="Gene3D" id="3.40.1110.10">
    <property type="entry name" value="Calcium-transporting ATPase, cytoplasmic domain N"/>
    <property type="match status" value="1"/>
</dbReference>
<dbReference type="NCBIfam" id="TIGR01525">
    <property type="entry name" value="ATPase-IB_hvy"/>
    <property type="match status" value="1"/>
</dbReference>
<comment type="subcellular location">
    <subcellularLocation>
        <location evidence="12">Cell membrane</location>
    </subcellularLocation>
    <subcellularLocation>
        <location evidence="1">Endomembrane system</location>
        <topology evidence="1">Multi-pass membrane protein</topology>
    </subcellularLocation>
</comment>
<proteinExistence type="inferred from homology"/>
<dbReference type="SUPFAM" id="SSF56784">
    <property type="entry name" value="HAD-like"/>
    <property type="match status" value="1"/>
</dbReference>
<dbReference type="InterPro" id="IPR027256">
    <property type="entry name" value="P-typ_ATPase_IB"/>
</dbReference>
<dbReference type="PROSITE" id="PS01047">
    <property type="entry name" value="HMA_1"/>
    <property type="match status" value="1"/>
</dbReference>
<dbReference type="FunFam" id="3.30.70.100:FF:000005">
    <property type="entry name" value="Copper-exporting P-type ATPase A"/>
    <property type="match status" value="1"/>
</dbReference>
<dbReference type="KEGG" id="gba:J421_1941"/>
<dbReference type="FunCoup" id="W0RJ82">
    <property type="interactions" value="464"/>
</dbReference>
<dbReference type="PANTHER" id="PTHR43520">
    <property type="entry name" value="ATP7, ISOFORM B"/>
    <property type="match status" value="1"/>
</dbReference>
<dbReference type="FunFam" id="2.70.150.10:FF:000002">
    <property type="entry name" value="Copper-transporting ATPase 1, putative"/>
    <property type="match status" value="1"/>
</dbReference>